<evidence type="ECO:0000313" key="7">
    <source>
        <dbReference type="Proteomes" id="UP000639274"/>
    </source>
</evidence>
<reference evidence="6 7" key="1">
    <citation type="submission" date="2021-03" db="EMBL/GenBank/DDBJ databases">
        <title>Lysobacter sp. nov. isolated from soil of gangwondo yeongwol, south Korea.</title>
        <authorList>
            <person name="Kim K.R."/>
            <person name="Kim K.H."/>
            <person name="Jeon C.O."/>
        </authorList>
    </citation>
    <scope>NUCLEOTIDE SEQUENCE [LARGE SCALE GENOMIC DNA]</scope>
    <source>
        <strain evidence="6 7">R19</strain>
    </source>
</reference>
<dbReference type="KEGG" id="lsf:I8J32_006520"/>
<dbReference type="Pfam" id="PF00486">
    <property type="entry name" value="Trans_reg_C"/>
    <property type="match status" value="1"/>
</dbReference>
<dbReference type="GO" id="GO:0003677">
    <property type="term" value="F:DNA binding"/>
    <property type="evidence" value="ECO:0007669"/>
    <property type="project" value="UniProtKB-UniRule"/>
</dbReference>
<comment type="similarity">
    <text evidence="1">Belongs to the TolB family.</text>
</comment>
<dbReference type="CDD" id="cd00383">
    <property type="entry name" value="trans_reg_C"/>
    <property type="match status" value="1"/>
</dbReference>
<evidence type="ECO:0000256" key="2">
    <source>
        <dbReference type="ARBA" id="ARBA00023125"/>
    </source>
</evidence>
<feature type="domain" description="OmpR/PhoB-type" evidence="5">
    <location>
        <begin position="13"/>
        <end position="113"/>
    </location>
</feature>
<dbReference type="AlphaFoldDB" id="A0A975ATN7"/>
<protein>
    <submittedName>
        <fullName evidence="6">PD40 domain-containing protein</fullName>
    </submittedName>
</protein>
<accession>A0A975ATN7</accession>
<dbReference type="PANTHER" id="PTHR36842">
    <property type="entry name" value="PROTEIN TOLB HOMOLOG"/>
    <property type="match status" value="1"/>
</dbReference>
<evidence type="ECO:0000259" key="5">
    <source>
        <dbReference type="PROSITE" id="PS51755"/>
    </source>
</evidence>
<evidence type="ECO:0000256" key="3">
    <source>
        <dbReference type="PROSITE-ProRule" id="PRU01091"/>
    </source>
</evidence>
<sequence length="763" mass="81296">MQTSPPSTATMPAGRLRVGECTVDFALREILAPSARRPRRVTPKAIAVLGVLIEQGGRVVSRDALLAQVWPGTLPTNDVVTQAVTQLRKAFDDERGNPSYIETIAKHGYRLLAEVEALEELPPAPVLMPRVTGEVASLPAQAPVPPLPPPPRVPVPPTPPVVRGSWRAIAAALGVAVAVAAAVLGWATLREPSPPAPVPAPSAATRSLATPAVQMITSVPGAETSPTLSPDSALVAYVAVPAGERRTAILVQTTSPSPPRQLTHPGDDAADQSPAWSPDGRDIAFLRVVPDRECRVLVVPASGGNERNVGVCDPRNPPSFDWTHDGRGLVFGSRGVPGGTAGLRVLDLASGAWRPIEYGATAQDVDYAPHYSPDGRWIVFVRNAPAGDLWRIPATGGTPQRLTRMHGDIRGWDWTPDGRGIVLARWHHSESRLLRLDLASGLLQDLGLPDSVEPVMAAAGTQGLAFVEAVNYYGVHRAPLDDQEATGGEHLFASSGRDRLPAVAPDGQQLVFTSSRAGSFGLWWADLRAPESLRLIEGLQPESWHLPDWSRDSRRLLVVGEGPGGQGAFEVTPASGRVVRLPIPAANIIQAMYVPDAPGRLLVLAAGDTGRLRLHLYDRTVTPWRELAGLDGVAVARTDPRNLRVLFTRAGEPGLWQGGLDLAPASLRQLDPLRPEVSRFRAWGVGEDGSVLLLQRTRDCASAIRRLGDDSAPVCVDRQRRAGPQGFSVAPRGDAIFITVSLWDGGDIGYLPLPSPPEEAGPG</sequence>
<feature type="region of interest" description="Disordered" evidence="4">
    <location>
        <begin position="252"/>
        <end position="277"/>
    </location>
</feature>
<dbReference type="GO" id="GO:0006355">
    <property type="term" value="P:regulation of DNA-templated transcription"/>
    <property type="evidence" value="ECO:0007669"/>
    <property type="project" value="InterPro"/>
</dbReference>
<dbReference type="SUPFAM" id="SSF82171">
    <property type="entry name" value="DPP6 N-terminal domain-like"/>
    <property type="match status" value="2"/>
</dbReference>
<evidence type="ECO:0000256" key="4">
    <source>
        <dbReference type="SAM" id="MobiDB-lite"/>
    </source>
</evidence>
<dbReference type="Gene3D" id="2.120.10.30">
    <property type="entry name" value="TolB, C-terminal domain"/>
    <property type="match status" value="3"/>
</dbReference>
<evidence type="ECO:0000313" key="6">
    <source>
        <dbReference type="EMBL" id="QSX79508.1"/>
    </source>
</evidence>
<dbReference type="InterPro" id="IPR011659">
    <property type="entry name" value="WD40"/>
</dbReference>
<proteinExistence type="inferred from homology"/>
<dbReference type="InterPro" id="IPR036388">
    <property type="entry name" value="WH-like_DNA-bd_sf"/>
</dbReference>
<dbReference type="SMART" id="SM00862">
    <property type="entry name" value="Trans_reg_C"/>
    <property type="match status" value="1"/>
</dbReference>
<dbReference type="Proteomes" id="UP000639274">
    <property type="component" value="Chromosome"/>
</dbReference>
<gene>
    <name evidence="6" type="ORF">I8J32_006520</name>
</gene>
<dbReference type="PROSITE" id="PS51755">
    <property type="entry name" value="OMPR_PHOB"/>
    <property type="match status" value="1"/>
</dbReference>
<evidence type="ECO:0000256" key="1">
    <source>
        <dbReference type="ARBA" id="ARBA00009820"/>
    </source>
</evidence>
<dbReference type="InterPro" id="IPR016032">
    <property type="entry name" value="Sig_transdc_resp-reg_C-effctor"/>
</dbReference>
<dbReference type="EMBL" id="CP071518">
    <property type="protein sequence ID" value="QSX79508.1"/>
    <property type="molecule type" value="Genomic_DNA"/>
</dbReference>
<dbReference type="RefSeq" id="WP_200616064.1">
    <property type="nucleotide sequence ID" value="NZ_CP071518.1"/>
</dbReference>
<dbReference type="Pfam" id="PF07676">
    <property type="entry name" value="PD40"/>
    <property type="match status" value="3"/>
</dbReference>
<dbReference type="SUPFAM" id="SSF46894">
    <property type="entry name" value="C-terminal effector domain of the bipartite response regulators"/>
    <property type="match status" value="1"/>
</dbReference>
<feature type="DNA-binding region" description="OmpR/PhoB-type" evidence="3">
    <location>
        <begin position="13"/>
        <end position="113"/>
    </location>
</feature>
<dbReference type="InterPro" id="IPR011042">
    <property type="entry name" value="6-blade_b-propeller_TolB-like"/>
</dbReference>
<name>A0A975ATN7_9GAMM</name>
<organism evidence="6 7">
    <name type="scientific">Agrilutibacter solisilvae</name>
    <dbReference type="NCBI Taxonomy" id="2763317"/>
    <lineage>
        <taxon>Bacteria</taxon>
        <taxon>Pseudomonadati</taxon>
        <taxon>Pseudomonadota</taxon>
        <taxon>Gammaproteobacteria</taxon>
        <taxon>Lysobacterales</taxon>
        <taxon>Lysobacteraceae</taxon>
        <taxon>Agrilutibacter</taxon>
    </lineage>
</organism>
<dbReference type="PANTHER" id="PTHR36842:SF1">
    <property type="entry name" value="PROTEIN TOLB"/>
    <property type="match status" value="1"/>
</dbReference>
<keyword evidence="2 3" id="KW-0238">DNA-binding</keyword>
<dbReference type="GO" id="GO:0000160">
    <property type="term" value="P:phosphorelay signal transduction system"/>
    <property type="evidence" value="ECO:0007669"/>
    <property type="project" value="InterPro"/>
</dbReference>
<keyword evidence="7" id="KW-1185">Reference proteome</keyword>
<dbReference type="Gene3D" id="1.10.10.10">
    <property type="entry name" value="Winged helix-like DNA-binding domain superfamily/Winged helix DNA-binding domain"/>
    <property type="match status" value="1"/>
</dbReference>
<dbReference type="InterPro" id="IPR001867">
    <property type="entry name" value="OmpR/PhoB-type_DNA-bd"/>
</dbReference>